<evidence type="ECO:0000313" key="1">
    <source>
        <dbReference type="EMBL" id="MBR7839550.1"/>
    </source>
</evidence>
<gene>
    <name evidence="1" type="ORF">KDL01_40220</name>
</gene>
<comment type="caution">
    <text evidence="1">The sequence shown here is derived from an EMBL/GenBank/DDBJ whole genome shotgun (WGS) entry which is preliminary data.</text>
</comment>
<evidence type="ECO:0000313" key="2">
    <source>
        <dbReference type="Proteomes" id="UP000675781"/>
    </source>
</evidence>
<accession>A0A941IS51</accession>
<dbReference type="RefSeq" id="WP_212533978.1">
    <property type="nucleotide sequence ID" value="NZ_JAGSOG010000485.1"/>
</dbReference>
<sequence length="235" mass="24869">MTRRRVLRTFAILIPVVALGLGTFSLAGGSFQGSPTTTTLTGDAADIVDRSPVGGKQPACSFADPCSPAALPADSMARVTLSAHASPNPNSCWYCLLHGTADTYTPWYIGVDYASPVATLHVSAGQTPEPVLTVTGSQAAAVLALDGYDLGYLPRITAFVCVAQLCPSARASIPIAPGLRFSMSSPVSSDELWEIVPIMAEREDAHTDNAWYRFGEKRSSTLQKIVIGFEEVAFS</sequence>
<keyword evidence="2" id="KW-1185">Reference proteome</keyword>
<protein>
    <submittedName>
        <fullName evidence="1">Uncharacterized protein</fullName>
    </submittedName>
</protein>
<proteinExistence type="predicted"/>
<reference evidence="1" key="1">
    <citation type="submission" date="2021-04" db="EMBL/GenBank/DDBJ databases">
        <title>Genome based classification of Actinospica acidithermotolerans sp. nov., an actinobacterium isolated from an Indonesian hot spring.</title>
        <authorList>
            <person name="Kusuma A.B."/>
            <person name="Putra K.E."/>
            <person name="Nafisah S."/>
            <person name="Loh J."/>
            <person name="Nouioui I."/>
            <person name="Goodfellow M."/>
        </authorList>
    </citation>
    <scope>NUCLEOTIDE SEQUENCE</scope>
    <source>
        <strain evidence="1">CSCA 57</strain>
    </source>
</reference>
<dbReference type="EMBL" id="JAGSOG010000485">
    <property type="protein sequence ID" value="MBR7839550.1"/>
    <property type="molecule type" value="Genomic_DNA"/>
</dbReference>
<name>A0A941IS51_9ACTN</name>
<dbReference type="AlphaFoldDB" id="A0A941IS51"/>
<organism evidence="1 2">
    <name type="scientific">Actinospica durhamensis</name>
    <dbReference type="NCBI Taxonomy" id="1508375"/>
    <lineage>
        <taxon>Bacteria</taxon>
        <taxon>Bacillati</taxon>
        <taxon>Actinomycetota</taxon>
        <taxon>Actinomycetes</taxon>
        <taxon>Catenulisporales</taxon>
        <taxon>Actinospicaceae</taxon>
        <taxon>Actinospica</taxon>
    </lineage>
</organism>
<dbReference type="Proteomes" id="UP000675781">
    <property type="component" value="Unassembled WGS sequence"/>
</dbReference>